<evidence type="ECO:0000256" key="2">
    <source>
        <dbReference type="RuleBase" id="RU003616"/>
    </source>
</evidence>
<dbReference type="EMBL" id="BMFV01000017">
    <property type="protein sequence ID" value="GGH83110.1"/>
    <property type="molecule type" value="Genomic_DNA"/>
</dbReference>
<dbReference type="InterPro" id="IPR008978">
    <property type="entry name" value="HSP20-like_chaperone"/>
</dbReference>
<dbReference type="InterPro" id="IPR002068">
    <property type="entry name" value="A-crystallin/Hsp20_dom"/>
</dbReference>
<dbReference type="CDD" id="cd06464">
    <property type="entry name" value="ACD_sHsps-like"/>
    <property type="match status" value="1"/>
</dbReference>
<dbReference type="RefSeq" id="WP_188497570.1">
    <property type="nucleotide sequence ID" value="NZ_BMFV01000017.1"/>
</dbReference>
<sequence length="142" mass="16648">MEEKSKYKDWKKSVNQFLGQDFWNEFQNIFAKEWPRVNLYESDQSVLCLIALPGVQKLDHIHIYINHSTILIKGHNTYSFPGFKTVNEELPKGEFERMIDLPAPVHNKPIEATFSRGMMKITLRKIDAHEVSEIIVQENDED</sequence>
<keyword evidence="5" id="KW-1185">Reference proteome</keyword>
<dbReference type="AlphaFoldDB" id="A0A8J2ZWA2"/>
<protein>
    <recommendedName>
        <fullName evidence="3">SHSP domain-containing protein</fullName>
    </recommendedName>
</protein>
<evidence type="ECO:0000256" key="1">
    <source>
        <dbReference type="PROSITE-ProRule" id="PRU00285"/>
    </source>
</evidence>
<accession>A0A8J2ZWA2</accession>
<gene>
    <name evidence="4" type="ORF">GCM10007096_23490</name>
</gene>
<evidence type="ECO:0000313" key="4">
    <source>
        <dbReference type="EMBL" id="GGH83110.1"/>
    </source>
</evidence>
<comment type="caution">
    <text evidence="4">The sequence shown here is derived from an EMBL/GenBank/DDBJ whole genome shotgun (WGS) entry which is preliminary data.</text>
</comment>
<dbReference type="PROSITE" id="PS01031">
    <property type="entry name" value="SHSP"/>
    <property type="match status" value="1"/>
</dbReference>
<name>A0A8J2ZWA2_9BACL</name>
<organism evidence="4 5">
    <name type="scientific">Pullulanibacillus pueri</name>
    <dbReference type="NCBI Taxonomy" id="1437324"/>
    <lineage>
        <taxon>Bacteria</taxon>
        <taxon>Bacillati</taxon>
        <taxon>Bacillota</taxon>
        <taxon>Bacilli</taxon>
        <taxon>Bacillales</taxon>
        <taxon>Sporolactobacillaceae</taxon>
        <taxon>Pullulanibacillus</taxon>
    </lineage>
</organism>
<feature type="domain" description="SHSP" evidence="3">
    <location>
        <begin position="28"/>
        <end position="140"/>
    </location>
</feature>
<evidence type="ECO:0000259" key="3">
    <source>
        <dbReference type="PROSITE" id="PS01031"/>
    </source>
</evidence>
<dbReference type="Pfam" id="PF00011">
    <property type="entry name" value="HSP20"/>
    <property type="match status" value="1"/>
</dbReference>
<dbReference type="Proteomes" id="UP000656813">
    <property type="component" value="Unassembled WGS sequence"/>
</dbReference>
<dbReference type="SUPFAM" id="SSF49764">
    <property type="entry name" value="HSP20-like chaperones"/>
    <property type="match status" value="1"/>
</dbReference>
<evidence type="ECO:0000313" key="5">
    <source>
        <dbReference type="Proteomes" id="UP000656813"/>
    </source>
</evidence>
<comment type="similarity">
    <text evidence="1 2">Belongs to the small heat shock protein (HSP20) family.</text>
</comment>
<proteinExistence type="inferred from homology"/>
<reference evidence="4" key="1">
    <citation type="journal article" date="2014" name="Int. J. Syst. Evol. Microbiol.">
        <title>Complete genome sequence of Corynebacterium casei LMG S-19264T (=DSM 44701T), isolated from a smear-ripened cheese.</title>
        <authorList>
            <consortium name="US DOE Joint Genome Institute (JGI-PGF)"/>
            <person name="Walter F."/>
            <person name="Albersmeier A."/>
            <person name="Kalinowski J."/>
            <person name="Ruckert C."/>
        </authorList>
    </citation>
    <scope>NUCLEOTIDE SEQUENCE</scope>
    <source>
        <strain evidence="4">CGMCC 1.12777</strain>
    </source>
</reference>
<reference evidence="4" key="2">
    <citation type="submission" date="2020-09" db="EMBL/GenBank/DDBJ databases">
        <authorList>
            <person name="Sun Q."/>
            <person name="Zhou Y."/>
        </authorList>
    </citation>
    <scope>NUCLEOTIDE SEQUENCE</scope>
    <source>
        <strain evidence="4">CGMCC 1.12777</strain>
    </source>
</reference>
<dbReference type="Gene3D" id="2.60.40.790">
    <property type="match status" value="1"/>
</dbReference>